<evidence type="ECO:0000256" key="2">
    <source>
        <dbReference type="ARBA" id="ARBA00022679"/>
    </source>
</evidence>
<dbReference type="InterPro" id="IPR008949">
    <property type="entry name" value="Isoprenoid_synthase_dom_sf"/>
</dbReference>
<comment type="pathway">
    <text evidence="1">Carotenoid biosynthesis.</text>
</comment>
<dbReference type="InterPro" id="IPR044843">
    <property type="entry name" value="Trans_IPPS_bact-type"/>
</dbReference>
<gene>
    <name evidence="4" type="primary">crtB</name>
    <name evidence="4" type="ORF">BBEV_1362</name>
</gene>
<dbReference type="GO" id="GO:0004311">
    <property type="term" value="F:geranylgeranyl diphosphate synthase activity"/>
    <property type="evidence" value="ECO:0007669"/>
    <property type="project" value="InterPro"/>
</dbReference>
<dbReference type="GO" id="GO:0051996">
    <property type="term" value="F:squalene synthase [NAD(P)H] activity"/>
    <property type="evidence" value="ECO:0007669"/>
    <property type="project" value="InterPro"/>
</dbReference>
<dbReference type="STRING" id="632773.BBEV_1362"/>
<dbReference type="PROSITE" id="PS01044">
    <property type="entry name" value="SQUALEN_PHYTOEN_SYN_1"/>
    <property type="match status" value="1"/>
</dbReference>
<dbReference type="InterPro" id="IPR019845">
    <property type="entry name" value="Squalene/phytoene_synthase_CS"/>
</dbReference>
<dbReference type="EMBL" id="CP012502">
    <property type="protein sequence ID" value="AOM82725.1"/>
    <property type="molecule type" value="Genomic_DNA"/>
</dbReference>
<reference evidence="4 5" key="1">
    <citation type="submission" date="2015-08" db="EMBL/GenBank/DDBJ databases">
        <title>The complete genome sequence of Bacillus beveridgei MLTeJB.</title>
        <authorList>
            <person name="Hanson T.E."/>
            <person name="Mesa C."/>
            <person name="Basesman S.M."/>
            <person name="Oremland R.S."/>
        </authorList>
    </citation>
    <scope>NUCLEOTIDE SEQUENCE [LARGE SCALE GENOMIC DNA]</scope>
    <source>
        <strain evidence="4 5">MLTeJB</strain>
    </source>
</reference>
<dbReference type="SFLD" id="SFLDS00005">
    <property type="entry name" value="Isoprenoid_Synthase_Type_I"/>
    <property type="match status" value="1"/>
</dbReference>
<dbReference type="InterPro" id="IPR002060">
    <property type="entry name" value="Squ/phyt_synthse"/>
</dbReference>
<dbReference type="CDD" id="cd00683">
    <property type="entry name" value="Trans_IPPS_HH"/>
    <property type="match status" value="1"/>
</dbReference>
<protein>
    <submittedName>
        <fullName evidence="4">Phytoene synthase</fullName>
        <ecNumber evidence="4">2.5.1.32</ecNumber>
    </submittedName>
</protein>
<dbReference type="AlphaFoldDB" id="A0A1D7QUR3"/>
<dbReference type="Proteomes" id="UP000094463">
    <property type="component" value="Chromosome"/>
</dbReference>
<dbReference type="PATRIC" id="fig|632773.3.peg.1437"/>
<keyword evidence="2 4" id="KW-0808">Transferase</keyword>
<dbReference type="SFLD" id="SFLDG01018">
    <property type="entry name" value="Squalene/Phytoene_Synthase_Lik"/>
    <property type="match status" value="1"/>
</dbReference>
<keyword evidence="3" id="KW-0125">Carotenoid biosynthesis</keyword>
<accession>A0A1D7QUR3</accession>
<sequence>MELREAYQECKTIIEHHSKTFAMAFRHLPREKREAVWAIYAFCRKADDIVDEGAHPVQELEVFGNDLDLFMSGSRPNDSALWIALEDSFQRFDFEPEPFYHMIQGQAMDLTKNRYQTVDELLDYSYHVASTVGLMLLPVLAPERKNELYDSAVSLGYGMQITNILRDIGEDLRRNRIYLPREVMARHDYTEQDLFNKIRDDRFISMWEELASLADHHYSLGIKELSLYPLNARLPVRAAAMFYSEILNAVRKNRYQVFDQRAFITTKEKERIIQESIK</sequence>
<dbReference type="OrthoDB" id="9787280at2"/>
<evidence type="ECO:0000313" key="5">
    <source>
        <dbReference type="Proteomes" id="UP000094463"/>
    </source>
</evidence>
<dbReference type="PANTHER" id="PTHR31480">
    <property type="entry name" value="BIFUNCTIONAL LYCOPENE CYCLASE/PHYTOENE SYNTHASE"/>
    <property type="match status" value="1"/>
</dbReference>
<dbReference type="Gene3D" id="1.10.600.10">
    <property type="entry name" value="Farnesyl Diphosphate Synthase"/>
    <property type="match status" value="1"/>
</dbReference>
<dbReference type="PROSITE" id="PS01045">
    <property type="entry name" value="SQUALEN_PHYTOEN_SYN_2"/>
    <property type="match status" value="1"/>
</dbReference>
<evidence type="ECO:0000256" key="1">
    <source>
        <dbReference type="ARBA" id="ARBA00004829"/>
    </source>
</evidence>
<proteinExistence type="predicted"/>
<dbReference type="Pfam" id="PF00494">
    <property type="entry name" value="SQS_PSY"/>
    <property type="match status" value="1"/>
</dbReference>
<organism evidence="4 5">
    <name type="scientific">Salisediminibacterium beveridgei</name>
    <dbReference type="NCBI Taxonomy" id="632773"/>
    <lineage>
        <taxon>Bacteria</taxon>
        <taxon>Bacillati</taxon>
        <taxon>Bacillota</taxon>
        <taxon>Bacilli</taxon>
        <taxon>Bacillales</taxon>
        <taxon>Bacillaceae</taxon>
        <taxon>Salisediminibacterium</taxon>
    </lineage>
</organism>
<dbReference type="InterPro" id="IPR033904">
    <property type="entry name" value="Trans_IPPS_HH"/>
</dbReference>
<dbReference type="SFLD" id="SFLDG01212">
    <property type="entry name" value="Phytoene_synthase_like"/>
    <property type="match status" value="1"/>
</dbReference>
<keyword evidence="5" id="KW-1185">Reference proteome</keyword>
<evidence type="ECO:0000313" key="4">
    <source>
        <dbReference type="EMBL" id="AOM82725.1"/>
    </source>
</evidence>
<dbReference type="RefSeq" id="WP_069364781.1">
    <property type="nucleotide sequence ID" value="NZ_CP012502.1"/>
</dbReference>
<dbReference type="EC" id="2.5.1.32" evidence="4"/>
<dbReference type="SUPFAM" id="SSF48576">
    <property type="entry name" value="Terpenoid synthases"/>
    <property type="match status" value="1"/>
</dbReference>
<dbReference type="GO" id="GO:0016117">
    <property type="term" value="P:carotenoid biosynthetic process"/>
    <property type="evidence" value="ECO:0007669"/>
    <property type="project" value="UniProtKB-KW"/>
</dbReference>
<name>A0A1D7QUR3_9BACI</name>
<dbReference type="KEGG" id="bbev:BBEV_1362"/>
<evidence type="ECO:0000256" key="3">
    <source>
        <dbReference type="ARBA" id="ARBA00022746"/>
    </source>
</evidence>